<dbReference type="Pfam" id="PF00135">
    <property type="entry name" value="COesterase"/>
    <property type="match status" value="1"/>
</dbReference>
<keyword evidence="4" id="KW-1185">Reference proteome</keyword>
<dbReference type="EMBL" id="CAQQ02374035">
    <property type="status" value="NOT_ANNOTATED_CDS"/>
    <property type="molecule type" value="Genomic_DNA"/>
</dbReference>
<dbReference type="Gene3D" id="3.40.50.1820">
    <property type="entry name" value="alpha/beta hydrolase"/>
    <property type="match status" value="1"/>
</dbReference>
<dbReference type="AlphaFoldDB" id="T1H012"/>
<dbReference type="EnsemblMetazoa" id="MESCA009476-RA">
    <property type="protein sequence ID" value="MESCA009476-PA"/>
    <property type="gene ID" value="MESCA009476"/>
</dbReference>
<dbReference type="STRING" id="36166.T1H012"/>
<evidence type="ECO:0000313" key="3">
    <source>
        <dbReference type="EnsemblMetazoa" id="MESCA009476-PA"/>
    </source>
</evidence>
<reference evidence="4" key="1">
    <citation type="submission" date="2013-02" db="EMBL/GenBank/DDBJ databases">
        <authorList>
            <person name="Hughes D."/>
        </authorList>
    </citation>
    <scope>NUCLEOTIDE SEQUENCE</scope>
    <source>
        <strain>Durham</strain>
        <strain evidence="4">NC isolate 2 -- Noor lab</strain>
    </source>
</reference>
<accession>T1H012</accession>
<dbReference type="InterPro" id="IPR029058">
    <property type="entry name" value="AB_hydrolase_fold"/>
</dbReference>
<evidence type="ECO:0000259" key="2">
    <source>
        <dbReference type="Pfam" id="PF00135"/>
    </source>
</evidence>
<protein>
    <recommendedName>
        <fullName evidence="2">Carboxylesterase type B domain-containing protein</fullName>
    </recommendedName>
</protein>
<dbReference type="HOGENOM" id="CLU_2280585_0_0_1"/>
<keyword evidence="1" id="KW-0325">Glycoprotein</keyword>
<name>T1H012_MEGSC</name>
<sequence length="102" mass="11940">MDGVTHGDEIQYLFDYKEAGYFEQCSDDGKMMDFITGLFTRFAATGNPNEPGKKEIWKPANKKQFSMAFINTPDENGNIKTGTVDPYMDRYRIWDDLFHFRY</sequence>
<reference evidence="3" key="2">
    <citation type="submission" date="2015-06" db="UniProtKB">
        <authorList>
            <consortium name="EnsemblMetazoa"/>
        </authorList>
    </citation>
    <scope>IDENTIFICATION</scope>
</reference>
<evidence type="ECO:0000256" key="1">
    <source>
        <dbReference type="ARBA" id="ARBA00023180"/>
    </source>
</evidence>
<proteinExistence type="predicted"/>
<feature type="domain" description="Carboxylesterase type B" evidence="2">
    <location>
        <begin position="3"/>
        <end position="75"/>
    </location>
</feature>
<dbReference type="SUPFAM" id="SSF53474">
    <property type="entry name" value="alpha/beta-Hydrolases"/>
    <property type="match status" value="1"/>
</dbReference>
<dbReference type="InterPro" id="IPR002018">
    <property type="entry name" value="CarbesteraseB"/>
</dbReference>
<organism evidence="3 4">
    <name type="scientific">Megaselia scalaris</name>
    <name type="common">Humpbacked fly</name>
    <name type="synonym">Phora scalaris</name>
    <dbReference type="NCBI Taxonomy" id="36166"/>
    <lineage>
        <taxon>Eukaryota</taxon>
        <taxon>Metazoa</taxon>
        <taxon>Ecdysozoa</taxon>
        <taxon>Arthropoda</taxon>
        <taxon>Hexapoda</taxon>
        <taxon>Insecta</taxon>
        <taxon>Pterygota</taxon>
        <taxon>Neoptera</taxon>
        <taxon>Endopterygota</taxon>
        <taxon>Diptera</taxon>
        <taxon>Brachycera</taxon>
        <taxon>Muscomorpha</taxon>
        <taxon>Platypezoidea</taxon>
        <taxon>Phoridae</taxon>
        <taxon>Megaseliini</taxon>
        <taxon>Megaselia</taxon>
    </lineage>
</organism>
<evidence type="ECO:0000313" key="4">
    <source>
        <dbReference type="Proteomes" id="UP000015102"/>
    </source>
</evidence>
<dbReference type="Proteomes" id="UP000015102">
    <property type="component" value="Unassembled WGS sequence"/>
</dbReference>